<evidence type="ECO:0000256" key="5">
    <source>
        <dbReference type="ARBA" id="ARBA00023284"/>
    </source>
</evidence>
<organism evidence="11 12">
    <name type="scientific">Psychrobacter cryohalolentis (strain ATCC BAA-1226 / DSM 17306 / VKM B-2378 / K5)</name>
    <dbReference type="NCBI Taxonomy" id="335284"/>
    <lineage>
        <taxon>Bacteria</taxon>
        <taxon>Pseudomonadati</taxon>
        <taxon>Pseudomonadota</taxon>
        <taxon>Gammaproteobacteria</taxon>
        <taxon>Moraxellales</taxon>
        <taxon>Moraxellaceae</taxon>
        <taxon>Psychrobacter</taxon>
    </lineage>
</organism>
<dbReference type="InterPro" id="IPR005746">
    <property type="entry name" value="Thioredoxin"/>
</dbReference>
<dbReference type="GO" id="GO:0045454">
    <property type="term" value="P:cell redox homeostasis"/>
    <property type="evidence" value="ECO:0007669"/>
    <property type="project" value="TreeGrafter"/>
</dbReference>
<dbReference type="Gene3D" id="3.40.30.10">
    <property type="entry name" value="Glutaredoxin"/>
    <property type="match status" value="1"/>
</dbReference>
<evidence type="ECO:0000256" key="2">
    <source>
        <dbReference type="ARBA" id="ARBA00022448"/>
    </source>
</evidence>
<feature type="active site" description="Nucleophile" evidence="8">
    <location>
        <position position="45"/>
    </location>
</feature>
<dbReference type="GO" id="GO:0005829">
    <property type="term" value="C:cytosol"/>
    <property type="evidence" value="ECO:0007669"/>
    <property type="project" value="TreeGrafter"/>
</dbReference>
<dbReference type="AlphaFoldDB" id="Q1Q8D4"/>
<comment type="similarity">
    <text evidence="1 7">Belongs to the thioredoxin family.</text>
</comment>
<feature type="active site" description="Nucleophile" evidence="8">
    <location>
        <position position="48"/>
    </location>
</feature>
<keyword evidence="4 9" id="KW-1015">Disulfide bond</keyword>
<keyword evidence="2" id="KW-0813">Transport</keyword>
<evidence type="ECO:0000259" key="10">
    <source>
        <dbReference type="PROSITE" id="PS51352"/>
    </source>
</evidence>
<dbReference type="InterPro" id="IPR017937">
    <property type="entry name" value="Thioredoxin_CS"/>
</dbReference>
<keyword evidence="3" id="KW-0249">Electron transport</keyword>
<evidence type="ECO:0000256" key="3">
    <source>
        <dbReference type="ARBA" id="ARBA00022982"/>
    </source>
</evidence>
<dbReference type="PANTHER" id="PTHR45663:SF11">
    <property type="entry name" value="GEO12009P1"/>
    <property type="match status" value="1"/>
</dbReference>
<name>Q1Q8D4_PSYCK</name>
<feature type="disulfide bond" description="Redox-active" evidence="9">
    <location>
        <begin position="45"/>
        <end position="48"/>
    </location>
</feature>
<keyword evidence="5 9" id="KW-0676">Redox-active center</keyword>
<evidence type="ECO:0000256" key="8">
    <source>
        <dbReference type="PIRSR" id="PIRSR000077-1"/>
    </source>
</evidence>
<dbReference type="SUPFAM" id="SSF52833">
    <property type="entry name" value="Thioredoxin-like"/>
    <property type="match status" value="1"/>
</dbReference>
<gene>
    <name evidence="11" type="ordered locus">Pcryo_2292</name>
</gene>
<evidence type="ECO:0000313" key="11">
    <source>
        <dbReference type="EMBL" id="ABE76069.1"/>
    </source>
</evidence>
<dbReference type="eggNOG" id="COG3118">
    <property type="taxonomic scope" value="Bacteria"/>
</dbReference>
<dbReference type="PANTHER" id="PTHR45663">
    <property type="entry name" value="GEO12009P1"/>
    <property type="match status" value="1"/>
</dbReference>
<dbReference type="PROSITE" id="PS51352">
    <property type="entry name" value="THIOREDOXIN_2"/>
    <property type="match status" value="1"/>
</dbReference>
<dbReference type="PROSITE" id="PS00194">
    <property type="entry name" value="THIOREDOXIN_1"/>
    <property type="match status" value="1"/>
</dbReference>
<dbReference type="NCBIfam" id="TIGR01068">
    <property type="entry name" value="thioredoxin"/>
    <property type="match status" value="1"/>
</dbReference>
<dbReference type="InterPro" id="IPR036249">
    <property type="entry name" value="Thioredoxin-like_sf"/>
</dbReference>
<dbReference type="Pfam" id="PF00085">
    <property type="entry name" value="Thioredoxin"/>
    <property type="match status" value="1"/>
</dbReference>
<dbReference type="KEGG" id="pcr:Pcryo_2292"/>
<dbReference type="CDD" id="cd02947">
    <property type="entry name" value="TRX_family"/>
    <property type="match status" value="1"/>
</dbReference>
<feature type="site" description="Deprotonates C-terminal active site Cys" evidence="8">
    <location>
        <position position="39"/>
    </location>
</feature>
<keyword evidence="12" id="KW-1185">Reference proteome</keyword>
<evidence type="ECO:0000256" key="7">
    <source>
        <dbReference type="PIRNR" id="PIRNR000077"/>
    </source>
</evidence>
<dbReference type="EMBL" id="CP000323">
    <property type="protein sequence ID" value="ABE76069.1"/>
    <property type="molecule type" value="Genomic_DNA"/>
</dbReference>
<protein>
    <recommendedName>
        <fullName evidence="6 7">Thioredoxin</fullName>
    </recommendedName>
</protein>
<dbReference type="GO" id="GO:0015035">
    <property type="term" value="F:protein-disulfide reductase activity"/>
    <property type="evidence" value="ECO:0007669"/>
    <property type="project" value="UniProtKB-UniRule"/>
</dbReference>
<dbReference type="PRINTS" id="PR00421">
    <property type="entry name" value="THIOREDOXIN"/>
</dbReference>
<dbReference type="HOGENOM" id="CLU_090389_10_2_6"/>
<dbReference type="STRING" id="335284.Pcryo_2292"/>
<evidence type="ECO:0000313" key="12">
    <source>
        <dbReference type="Proteomes" id="UP000002425"/>
    </source>
</evidence>
<dbReference type="InterPro" id="IPR013766">
    <property type="entry name" value="Thioredoxin_domain"/>
</dbReference>
<sequence length="120" mass="13363">MVIHIIKQERKIMSDLIVNTTDANFDQDVLQSDVPVLVDFWATWCGPCKAIAPILEDLATEYQGKVKIVKVDVDNNPQAASRFGIRNIPTLFVFKGGEKVDSVMGLQPKAELAKVLDKHL</sequence>
<dbReference type="FunFam" id="3.40.30.10:FF:000001">
    <property type="entry name" value="Thioredoxin"/>
    <property type="match status" value="1"/>
</dbReference>
<reference evidence="11" key="1">
    <citation type="submission" date="2006-03" db="EMBL/GenBank/DDBJ databases">
        <title>Complete sequence of chromosome of Psychrobacter cryohalolentis K5.</title>
        <authorList>
            <consortium name="US DOE Joint Genome Institute"/>
            <person name="Copeland A."/>
            <person name="Lucas S."/>
            <person name="Lapidus A."/>
            <person name="Barry K."/>
            <person name="Detter J.C."/>
            <person name="Glavina del Rio T."/>
            <person name="Hammon N."/>
            <person name="Israni S."/>
            <person name="Dalin E."/>
            <person name="Tice H."/>
            <person name="Pitluck S."/>
            <person name="Brettin T."/>
            <person name="Bruce D."/>
            <person name="Han C."/>
            <person name="Tapia R."/>
            <person name="Sims D.R."/>
            <person name="Gilna P."/>
            <person name="Schmutz J."/>
            <person name="Larimer F."/>
            <person name="Land M."/>
            <person name="Hauser L."/>
            <person name="Kyrpides N."/>
            <person name="Kim E."/>
            <person name="Richardson P."/>
        </authorList>
    </citation>
    <scope>NUCLEOTIDE SEQUENCE</scope>
    <source>
        <strain evidence="11">K5</strain>
    </source>
</reference>
<feature type="site" description="Contributes to redox potential value" evidence="8">
    <location>
        <position position="46"/>
    </location>
</feature>
<proteinExistence type="inferred from homology"/>
<dbReference type="Proteomes" id="UP000002425">
    <property type="component" value="Chromosome"/>
</dbReference>
<accession>Q1Q8D4</accession>
<evidence type="ECO:0000256" key="6">
    <source>
        <dbReference type="NCBIfam" id="TIGR01068"/>
    </source>
</evidence>
<evidence type="ECO:0000256" key="1">
    <source>
        <dbReference type="ARBA" id="ARBA00008987"/>
    </source>
</evidence>
<evidence type="ECO:0000256" key="4">
    <source>
        <dbReference type="ARBA" id="ARBA00023157"/>
    </source>
</evidence>
<feature type="site" description="Contributes to redox potential value" evidence="8">
    <location>
        <position position="47"/>
    </location>
</feature>
<dbReference type="PIRSF" id="PIRSF000077">
    <property type="entry name" value="Thioredoxin"/>
    <property type="match status" value="1"/>
</dbReference>
<feature type="domain" description="Thioredoxin" evidence="10">
    <location>
        <begin position="7"/>
        <end position="120"/>
    </location>
</feature>
<evidence type="ECO:0000256" key="9">
    <source>
        <dbReference type="PIRSR" id="PIRSR000077-4"/>
    </source>
</evidence>